<dbReference type="InterPro" id="IPR017900">
    <property type="entry name" value="4Fe4S_Fe_S_CS"/>
</dbReference>
<feature type="domain" description="4Fe-4S ferredoxin-type" evidence="10">
    <location>
        <begin position="73"/>
        <end position="102"/>
    </location>
</feature>
<evidence type="ECO:0000256" key="8">
    <source>
        <dbReference type="ARBA" id="ARBA00023014"/>
    </source>
</evidence>
<dbReference type="InterPro" id="IPR017896">
    <property type="entry name" value="4Fe4S_Fe-S-bd"/>
</dbReference>
<dbReference type="PROSITE" id="PS51379">
    <property type="entry name" value="4FE4S_FER_2"/>
    <property type="match status" value="1"/>
</dbReference>
<dbReference type="SUPFAM" id="SSF102114">
    <property type="entry name" value="Radical SAM enzymes"/>
    <property type="match status" value="1"/>
</dbReference>
<keyword evidence="3" id="KW-0004">4Fe-4S</keyword>
<dbReference type="CDD" id="cd01335">
    <property type="entry name" value="Radical_SAM"/>
    <property type="match status" value="1"/>
</dbReference>
<dbReference type="Gene3D" id="3.30.70.20">
    <property type="match status" value="1"/>
</dbReference>
<evidence type="ECO:0000256" key="3">
    <source>
        <dbReference type="ARBA" id="ARBA00022485"/>
    </source>
</evidence>
<comment type="cofactor">
    <cofactor evidence="1">
        <name>[4Fe-4S] cluster</name>
        <dbReference type="ChEBI" id="CHEBI:49883"/>
    </cofactor>
</comment>
<dbReference type="InterPro" id="IPR034457">
    <property type="entry name" value="Organic_radical-activating"/>
</dbReference>
<sequence length="290" mass="32026">MKSLIFDIQRFCVYDGPGIRTTVFFKGCNMHCAWCHNPESFSAAAELLFRAEKCTACGACAVCPEGAHTFENGVHTFHRERCVACGKCASLCPNGALELSGREMTAEDVMRVIDKDAKYYKSSGGGVTFSGGEASLHFELLTELLESCRERGYHTALETNGLIPPERLQKLLPLVDLFLFDCKHTDPEQHKRWTGAPLEPVLETLASLDRAGANVVLRCPIIPGVNDTDAHFAAIRALKKQYNCIQKAEIMAYHDIGKSKWDALGAPYTLAALKTVSPEQKRLWEAQIAD</sequence>
<evidence type="ECO:0000256" key="4">
    <source>
        <dbReference type="ARBA" id="ARBA00022691"/>
    </source>
</evidence>
<evidence type="ECO:0000256" key="2">
    <source>
        <dbReference type="ARBA" id="ARBA00009777"/>
    </source>
</evidence>
<evidence type="ECO:0000313" key="12">
    <source>
        <dbReference type="EMBL" id="MCF2652928.1"/>
    </source>
</evidence>
<dbReference type="SFLD" id="SFLDG01118">
    <property type="entry name" value="activating_enzymes__group_2"/>
    <property type="match status" value="1"/>
</dbReference>
<dbReference type="SUPFAM" id="SSF54862">
    <property type="entry name" value="4Fe-4S ferredoxins"/>
    <property type="match status" value="1"/>
</dbReference>
<evidence type="ECO:0000256" key="9">
    <source>
        <dbReference type="ARBA" id="ARBA00047365"/>
    </source>
</evidence>
<keyword evidence="5" id="KW-0479">Metal-binding</keyword>
<evidence type="ECO:0000256" key="5">
    <source>
        <dbReference type="ARBA" id="ARBA00022723"/>
    </source>
</evidence>
<feature type="domain" description="Radical SAM core" evidence="11">
    <location>
        <begin position="14"/>
        <end position="290"/>
    </location>
</feature>
<evidence type="ECO:0000256" key="6">
    <source>
        <dbReference type="ARBA" id="ARBA00023002"/>
    </source>
</evidence>
<dbReference type="InterPro" id="IPR058240">
    <property type="entry name" value="rSAM_sf"/>
</dbReference>
<accession>A0ABS9CQP3</accession>
<comment type="caution">
    <text evidence="12">The sequence shown here is derived from an EMBL/GenBank/DDBJ whole genome shotgun (WGS) entry which is preliminary data.</text>
</comment>
<evidence type="ECO:0000259" key="11">
    <source>
        <dbReference type="PROSITE" id="PS51918"/>
    </source>
</evidence>
<dbReference type="Proteomes" id="UP001299220">
    <property type="component" value="Unassembled WGS sequence"/>
</dbReference>
<comment type="similarity">
    <text evidence="2">Belongs to the organic radical-activating enzymes family.</text>
</comment>
<dbReference type="PROSITE" id="PS51918">
    <property type="entry name" value="RADICAL_SAM"/>
    <property type="match status" value="1"/>
</dbReference>
<dbReference type="PROSITE" id="PS01087">
    <property type="entry name" value="RADICAL_ACTIVATING"/>
    <property type="match status" value="1"/>
</dbReference>
<dbReference type="InterPro" id="IPR012839">
    <property type="entry name" value="Organic_radical_activase"/>
</dbReference>
<proteinExistence type="inferred from homology"/>
<dbReference type="Gene3D" id="3.20.20.70">
    <property type="entry name" value="Aldolase class I"/>
    <property type="match status" value="1"/>
</dbReference>
<dbReference type="PROSITE" id="PS00198">
    <property type="entry name" value="4FE4S_FER_1"/>
    <property type="match status" value="1"/>
</dbReference>
<evidence type="ECO:0000256" key="7">
    <source>
        <dbReference type="ARBA" id="ARBA00023004"/>
    </source>
</evidence>
<dbReference type="EMBL" id="JAFBIT010000003">
    <property type="protein sequence ID" value="MCF2652928.1"/>
    <property type="molecule type" value="Genomic_DNA"/>
</dbReference>
<gene>
    <name evidence="12" type="ORF">JQM67_09975</name>
</gene>
<keyword evidence="8" id="KW-0411">Iron-sulfur</keyword>
<organism evidence="12 13">
    <name type="scientific">Anaeromassilibacillus senegalensis</name>
    <dbReference type="NCBI Taxonomy" id="1673717"/>
    <lineage>
        <taxon>Bacteria</taxon>
        <taxon>Bacillati</taxon>
        <taxon>Bacillota</taxon>
        <taxon>Clostridia</taxon>
        <taxon>Eubacteriales</taxon>
        <taxon>Acutalibacteraceae</taxon>
        <taxon>Anaeromassilibacillus</taxon>
    </lineage>
</organism>
<dbReference type="Pfam" id="PF00037">
    <property type="entry name" value="Fer4"/>
    <property type="match status" value="1"/>
</dbReference>
<keyword evidence="7" id="KW-0408">Iron</keyword>
<keyword evidence="4" id="KW-0949">S-adenosyl-L-methionine</keyword>
<keyword evidence="6" id="KW-0560">Oxidoreductase</keyword>
<dbReference type="NCBIfam" id="TIGR02494">
    <property type="entry name" value="PFLE_PFLC"/>
    <property type="match status" value="1"/>
</dbReference>
<evidence type="ECO:0000313" key="13">
    <source>
        <dbReference type="Proteomes" id="UP001299220"/>
    </source>
</evidence>
<dbReference type="PANTHER" id="PTHR30352:SF4">
    <property type="entry name" value="PYRUVATE FORMATE-LYASE 2-ACTIVATING ENZYME"/>
    <property type="match status" value="1"/>
</dbReference>
<dbReference type="InterPro" id="IPR040074">
    <property type="entry name" value="BssD/PflA/YjjW"/>
</dbReference>
<dbReference type="PIRSF" id="PIRSF000371">
    <property type="entry name" value="PFL_act_enz"/>
    <property type="match status" value="1"/>
</dbReference>
<keyword evidence="13" id="KW-1185">Reference proteome</keyword>
<comment type="catalytic activity">
    <reaction evidence="9">
        <text>glycyl-[protein] + reduced [flavodoxin] + S-adenosyl-L-methionine = glycin-2-yl radical-[protein] + semiquinone [flavodoxin] + 5'-deoxyadenosine + L-methionine + H(+)</text>
        <dbReference type="Rhea" id="RHEA:61976"/>
        <dbReference type="Rhea" id="RHEA-COMP:10622"/>
        <dbReference type="Rhea" id="RHEA-COMP:14480"/>
        <dbReference type="Rhea" id="RHEA-COMP:15993"/>
        <dbReference type="Rhea" id="RHEA-COMP:15994"/>
        <dbReference type="ChEBI" id="CHEBI:15378"/>
        <dbReference type="ChEBI" id="CHEBI:17319"/>
        <dbReference type="ChEBI" id="CHEBI:29947"/>
        <dbReference type="ChEBI" id="CHEBI:32722"/>
        <dbReference type="ChEBI" id="CHEBI:57618"/>
        <dbReference type="ChEBI" id="CHEBI:57844"/>
        <dbReference type="ChEBI" id="CHEBI:59789"/>
        <dbReference type="ChEBI" id="CHEBI:140311"/>
    </reaction>
</comment>
<dbReference type="RefSeq" id="WP_235323967.1">
    <property type="nucleotide sequence ID" value="NZ_JAFBIT010000003.1"/>
</dbReference>
<dbReference type="PANTHER" id="PTHR30352">
    <property type="entry name" value="PYRUVATE FORMATE-LYASE-ACTIVATING ENZYME"/>
    <property type="match status" value="1"/>
</dbReference>
<dbReference type="Pfam" id="PF04055">
    <property type="entry name" value="Radical_SAM"/>
    <property type="match status" value="1"/>
</dbReference>
<evidence type="ECO:0000256" key="1">
    <source>
        <dbReference type="ARBA" id="ARBA00001966"/>
    </source>
</evidence>
<name>A0ABS9CQP3_9FIRM</name>
<reference evidence="12 13" key="1">
    <citation type="submission" date="2020-12" db="EMBL/GenBank/DDBJ databases">
        <title>Whole genome sequences of gut porcine anaerobes.</title>
        <authorList>
            <person name="Kubasova T."/>
            <person name="Jahodarova E."/>
            <person name="Rychlik I."/>
        </authorList>
    </citation>
    <scope>NUCLEOTIDE SEQUENCE [LARGE SCALE GENOMIC DNA]</scope>
    <source>
        <strain evidence="12 13">An867</strain>
    </source>
</reference>
<protein>
    <submittedName>
        <fullName evidence="12">Glycyl-radical enzyme activating protein</fullName>
    </submittedName>
</protein>
<dbReference type="SFLD" id="SFLDS00029">
    <property type="entry name" value="Radical_SAM"/>
    <property type="match status" value="1"/>
</dbReference>
<evidence type="ECO:0000259" key="10">
    <source>
        <dbReference type="PROSITE" id="PS51379"/>
    </source>
</evidence>
<dbReference type="InterPro" id="IPR007197">
    <property type="entry name" value="rSAM"/>
</dbReference>
<dbReference type="InterPro" id="IPR001989">
    <property type="entry name" value="Radical_activat_CS"/>
</dbReference>
<dbReference type="InterPro" id="IPR013785">
    <property type="entry name" value="Aldolase_TIM"/>
</dbReference>
<dbReference type="SFLD" id="SFLDG01066">
    <property type="entry name" value="organic_radical-activating_enz"/>
    <property type="match status" value="1"/>
</dbReference>